<evidence type="ECO:0000313" key="1">
    <source>
        <dbReference type="EMBL" id="QHS85616.1"/>
    </source>
</evidence>
<name>A0A6C0B0L1_9ZZZZ</name>
<protein>
    <submittedName>
        <fullName evidence="1">Uncharacterized protein</fullName>
    </submittedName>
</protein>
<organism evidence="1">
    <name type="scientific">viral metagenome</name>
    <dbReference type="NCBI Taxonomy" id="1070528"/>
    <lineage>
        <taxon>unclassified sequences</taxon>
        <taxon>metagenomes</taxon>
        <taxon>organismal metagenomes</taxon>
    </lineage>
</organism>
<dbReference type="AlphaFoldDB" id="A0A6C0B0L1"/>
<accession>A0A6C0B0L1</accession>
<sequence>MIRTNIIIYEKDNLIKSIPIAINNRKQSTVVSVKQNNMDPIKSSPPNIFMINLHKRMYNYNIITSDVK</sequence>
<reference evidence="1" key="1">
    <citation type="journal article" date="2020" name="Nature">
        <title>Giant virus diversity and host interactions through global metagenomics.</title>
        <authorList>
            <person name="Schulz F."/>
            <person name="Roux S."/>
            <person name="Paez-Espino D."/>
            <person name="Jungbluth S."/>
            <person name="Walsh D.A."/>
            <person name="Denef V.J."/>
            <person name="McMahon K.D."/>
            <person name="Konstantinidis K.T."/>
            <person name="Eloe-Fadrosh E.A."/>
            <person name="Kyrpides N.C."/>
            <person name="Woyke T."/>
        </authorList>
    </citation>
    <scope>NUCLEOTIDE SEQUENCE</scope>
    <source>
        <strain evidence="1">GVMAG-M-3300009182-78</strain>
    </source>
</reference>
<dbReference type="EMBL" id="MN739045">
    <property type="protein sequence ID" value="QHS85616.1"/>
    <property type="molecule type" value="Genomic_DNA"/>
</dbReference>
<proteinExistence type="predicted"/>